<dbReference type="SUPFAM" id="SSF49452">
    <property type="entry name" value="Starch-binding domain-like"/>
    <property type="match status" value="1"/>
</dbReference>
<dbReference type="PANTHER" id="PTHR30069">
    <property type="entry name" value="TONB-DEPENDENT OUTER MEMBRANE RECEPTOR"/>
    <property type="match status" value="1"/>
</dbReference>
<evidence type="ECO:0000256" key="8">
    <source>
        <dbReference type="SAM" id="SignalP"/>
    </source>
</evidence>
<dbReference type="InterPro" id="IPR057601">
    <property type="entry name" value="Oar-like_b-barrel"/>
</dbReference>
<organism evidence="11 12">
    <name type="scientific">Frateuria aurantia (strain ATCC 33424 / DSM 6220 / KCTC 2777 / LMG 1558 / NBRC 3245 / NCIMB 13370)</name>
    <name type="common">Acetobacter aurantius</name>
    <dbReference type="NCBI Taxonomy" id="767434"/>
    <lineage>
        <taxon>Bacteria</taxon>
        <taxon>Pseudomonadati</taxon>
        <taxon>Pseudomonadota</taxon>
        <taxon>Gammaproteobacteria</taxon>
        <taxon>Lysobacterales</taxon>
        <taxon>Rhodanobacteraceae</taxon>
        <taxon>Frateuria</taxon>
    </lineage>
</organism>
<evidence type="ECO:0000259" key="10">
    <source>
        <dbReference type="Pfam" id="PF25183"/>
    </source>
</evidence>
<protein>
    <submittedName>
        <fullName evidence="11">Outer membrane receptor protein</fullName>
    </submittedName>
</protein>
<dbReference type="Pfam" id="PF25183">
    <property type="entry name" value="OMP_b-brl_4"/>
    <property type="match status" value="1"/>
</dbReference>
<dbReference type="InterPro" id="IPR012910">
    <property type="entry name" value="Plug_dom"/>
</dbReference>
<evidence type="ECO:0000256" key="4">
    <source>
        <dbReference type="ARBA" id="ARBA00022692"/>
    </source>
</evidence>
<evidence type="ECO:0000256" key="2">
    <source>
        <dbReference type="ARBA" id="ARBA00022448"/>
    </source>
</evidence>
<comment type="subcellular location">
    <subcellularLocation>
        <location evidence="1 7">Cell outer membrane</location>
        <topology evidence="1 7">Multi-pass membrane protein</topology>
    </subcellularLocation>
</comment>
<comment type="similarity">
    <text evidence="7">Belongs to the TonB-dependent receptor family.</text>
</comment>
<name>H8L0M9_FRAAD</name>
<dbReference type="PANTHER" id="PTHR30069:SF46">
    <property type="entry name" value="OAR PROTEIN"/>
    <property type="match status" value="1"/>
</dbReference>
<accession>H8L0M9</accession>
<evidence type="ECO:0000256" key="1">
    <source>
        <dbReference type="ARBA" id="ARBA00004571"/>
    </source>
</evidence>
<evidence type="ECO:0000313" key="12">
    <source>
        <dbReference type="Proteomes" id="UP000005234"/>
    </source>
</evidence>
<keyword evidence="3 7" id="KW-1134">Transmembrane beta strand</keyword>
<keyword evidence="11" id="KW-0675">Receptor</keyword>
<evidence type="ECO:0000313" key="11">
    <source>
        <dbReference type="EMBL" id="AFC84655.1"/>
    </source>
</evidence>
<feature type="domain" description="TonB-dependent receptor plug" evidence="9">
    <location>
        <begin position="146"/>
        <end position="243"/>
    </location>
</feature>
<dbReference type="AlphaFoldDB" id="H8L0M9"/>
<dbReference type="GO" id="GO:0009279">
    <property type="term" value="C:cell outer membrane"/>
    <property type="evidence" value="ECO:0007669"/>
    <property type="project" value="UniProtKB-SubCell"/>
</dbReference>
<evidence type="ECO:0000256" key="5">
    <source>
        <dbReference type="ARBA" id="ARBA00023136"/>
    </source>
</evidence>
<keyword evidence="6 7" id="KW-0998">Cell outer membrane</keyword>
<keyword evidence="4 7" id="KW-0812">Transmembrane</keyword>
<keyword evidence="8" id="KW-0732">Signal</keyword>
<feature type="signal peptide" evidence="8">
    <location>
        <begin position="1"/>
        <end position="34"/>
    </location>
</feature>
<keyword evidence="2 7" id="KW-0813">Transport</keyword>
<dbReference type="Gene3D" id="2.60.40.1120">
    <property type="entry name" value="Carboxypeptidase-like, regulatory domain"/>
    <property type="match status" value="1"/>
</dbReference>
<dbReference type="GO" id="GO:0015344">
    <property type="term" value="F:siderophore uptake transmembrane transporter activity"/>
    <property type="evidence" value="ECO:0007669"/>
    <property type="project" value="TreeGrafter"/>
</dbReference>
<feature type="chain" id="PRO_5003613566" evidence="8">
    <location>
        <begin position="35"/>
        <end position="1014"/>
    </location>
</feature>
<feature type="domain" description="TonB-dependent transporter Oar-like beta-barrel" evidence="10">
    <location>
        <begin position="338"/>
        <end position="879"/>
    </location>
</feature>
<sequence length="1014" mass="111302">MNSTAPRPPLRALKLSLLSSTVATLLCSSGSLFAQSTSGDIAGTAAFEPGETVRATNTDNGVSREIKIGEDGRFHFSALPIGHYQITLQNGAQTIKTVRLDVVAGQTIPVSLLVQSGTASNGNAKNLDTVTVTGSSVPSIDVSSVETRTTFTAERLNSLPIPRDVTDVALLTPGTVRGSGNFGNLASFGGSSVAENSYYVNGFNTTNLFNSLSFSEVPYQAIDQIDIQTGGYGAQYGYSTGGVTSVNIKHGTNEWKGGLSYVTAPNAWRSHYGDVVAKNGNILYNNRHNTDTDNVYTAWLGGPLIKDKLFIFMLGQFERETSTTLGQNSNYALSSSGASTSKSNRTTQDSPYWVVKLDWNINDRNHFEYTGFNNTQKSQNNYYGTQYESNSEASLGSFAGTRNYKTGGQTNIFKYTSYITDDLTLSAQYGQLKSANSASYVSPDGTVSRYNGDIDTDAGTCPYVAYNNRYTGPRYTGCSVTSSLGLYGGEDTRKSWRVDLDWRIGDHDIGVGWDDERWKSQSGQSYSGGHYYLYYPNNRVYDIIFKTGGNLGIRQKAAYLEDHWQVSDRVMLYGGLRYDGFSNYNSSGQIYVKQANIWQPRVGVSWDVLGDQSWKVFANAGRYSLPIAANVALRAASASYYLQNLYSYTGIDTTTGAPQGMKLISPYVINGENGSAPNAKSVADKNLKPYTQDEFILGFQHQIHSDNAFLDNWTVGTRAIYRKLRTAIDDTCDWRPFYNQAVSLGLDTSGQDQWDVPEGVPGCFIYNPGSSLSLDVDLDGSGTQRNVTIPGNQLGKKASRQYEGVEFTAEKSTEHFYINASYTWSRSFGNTEGLVRSDIGQADTGTTEDFDFPEIMYGAGGYLSNDRRHSLKVYGGWKITPEWSAGVNLLIQSGTPISCLGGGYGTFDTEYGYSGGFHYCNGKISSVGTSGRTPWTYTLSPNVIYKPQWAHGLNFTLSVLNLLNNRQKTQVYQTGESLSSNGTNTTYYATTYKVGEYFNQPRYIRLQVQYDFTL</sequence>
<dbReference type="InterPro" id="IPR037066">
    <property type="entry name" value="Plug_dom_sf"/>
</dbReference>
<dbReference type="InterPro" id="IPR039426">
    <property type="entry name" value="TonB-dep_rcpt-like"/>
</dbReference>
<dbReference type="EMBL" id="CP003350">
    <property type="protein sequence ID" value="AFC84655.1"/>
    <property type="molecule type" value="Genomic_DNA"/>
</dbReference>
<dbReference type="InterPro" id="IPR013784">
    <property type="entry name" value="Carb-bd-like_fold"/>
</dbReference>
<dbReference type="Proteomes" id="UP000005234">
    <property type="component" value="Chromosome"/>
</dbReference>
<dbReference type="GO" id="GO:0044718">
    <property type="term" value="P:siderophore transmembrane transport"/>
    <property type="evidence" value="ECO:0007669"/>
    <property type="project" value="TreeGrafter"/>
</dbReference>
<evidence type="ECO:0000259" key="9">
    <source>
        <dbReference type="Pfam" id="PF07715"/>
    </source>
</evidence>
<evidence type="ECO:0000256" key="6">
    <source>
        <dbReference type="ARBA" id="ARBA00023237"/>
    </source>
</evidence>
<keyword evidence="12" id="KW-1185">Reference proteome</keyword>
<dbReference type="SUPFAM" id="SSF56935">
    <property type="entry name" value="Porins"/>
    <property type="match status" value="1"/>
</dbReference>
<keyword evidence="5 7" id="KW-0472">Membrane</keyword>
<evidence type="ECO:0000256" key="3">
    <source>
        <dbReference type="ARBA" id="ARBA00022452"/>
    </source>
</evidence>
<proteinExistence type="inferred from homology"/>
<reference evidence="11" key="1">
    <citation type="submission" date="2012-02" db="EMBL/GenBank/DDBJ databases">
        <title>The complete genome of Frateuria aurantia DSM 6220.</title>
        <authorList>
            <consortium name="US DOE Joint Genome Institute (JGI-PGF)"/>
            <person name="Lucas S."/>
            <person name="Copeland A."/>
            <person name="Lapidus A."/>
            <person name="Glavina del Rio T."/>
            <person name="Dalin E."/>
            <person name="Tice H."/>
            <person name="Bruce D."/>
            <person name="Goodwin L."/>
            <person name="Pitluck S."/>
            <person name="Peters L."/>
            <person name="Ovchinnikova G."/>
            <person name="Teshima H."/>
            <person name="Kyrpides N."/>
            <person name="Mavromatis K."/>
            <person name="Ivanova N."/>
            <person name="Brettin T."/>
            <person name="Detter J.C."/>
            <person name="Han C."/>
            <person name="Larimer F."/>
            <person name="Land M."/>
            <person name="Hauser L."/>
            <person name="Markowitz V."/>
            <person name="Cheng J.-F."/>
            <person name="Hugenholtz P."/>
            <person name="Woyke T."/>
            <person name="Wu D."/>
            <person name="Brambilla E."/>
            <person name="Klenk H.-P."/>
            <person name="Eisen J.A."/>
        </authorList>
    </citation>
    <scope>NUCLEOTIDE SEQUENCE</scope>
    <source>
        <strain evidence="11">DSM 6220</strain>
    </source>
</reference>
<dbReference type="Pfam" id="PF07715">
    <property type="entry name" value="Plug"/>
    <property type="match status" value="1"/>
</dbReference>
<dbReference type="KEGG" id="fau:Fraau_0158"/>
<dbReference type="InterPro" id="IPR036942">
    <property type="entry name" value="Beta-barrel_TonB_sf"/>
</dbReference>
<dbReference type="OrthoDB" id="9768147at2"/>
<dbReference type="RefSeq" id="WP_014401661.1">
    <property type="nucleotide sequence ID" value="NC_017033.1"/>
</dbReference>
<dbReference type="STRING" id="767434.Fraau_0158"/>
<evidence type="ECO:0000256" key="7">
    <source>
        <dbReference type="PROSITE-ProRule" id="PRU01360"/>
    </source>
</evidence>
<dbReference type="Gene3D" id="2.40.170.20">
    <property type="entry name" value="TonB-dependent receptor, beta-barrel domain"/>
    <property type="match status" value="1"/>
</dbReference>
<dbReference type="eggNOG" id="COG4771">
    <property type="taxonomic scope" value="Bacteria"/>
</dbReference>
<dbReference type="HOGENOM" id="CLU_006298_3_0_6"/>
<gene>
    <name evidence="11" type="ordered locus">Fraau_0158</name>
</gene>
<dbReference type="PROSITE" id="PS52016">
    <property type="entry name" value="TONB_DEPENDENT_REC_3"/>
    <property type="match status" value="1"/>
</dbReference>
<dbReference type="GO" id="GO:0030246">
    <property type="term" value="F:carbohydrate binding"/>
    <property type="evidence" value="ECO:0007669"/>
    <property type="project" value="InterPro"/>
</dbReference>
<dbReference type="Gene3D" id="2.170.130.10">
    <property type="entry name" value="TonB-dependent receptor, plug domain"/>
    <property type="match status" value="1"/>
</dbReference>